<protein>
    <submittedName>
        <fullName evidence="5">M23 family metallopeptidase</fullName>
    </submittedName>
</protein>
<gene>
    <name evidence="5" type="ORF">K1X13_13190</name>
</gene>
<evidence type="ECO:0000313" key="5">
    <source>
        <dbReference type="EMBL" id="MBY9075780.1"/>
    </source>
</evidence>
<dbReference type="InterPro" id="IPR050570">
    <property type="entry name" value="Cell_wall_metabolism_enzyme"/>
</dbReference>
<evidence type="ECO:0000256" key="2">
    <source>
        <dbReference type="SAM" id="MobiDB-lite"/>
    </source>
</evidence>
<feature type="compositionally biased region" description="Low complexity" evidence="2">
    <location>
        <begin position="35"/>
        <end position="46"/>
    </location>
</feature>
<dbReference type="Proteomes" id="UP000754710">
    <property type="component" value="Unassembled WGS sequence"/>
</dbReference>
<name>A0ABS7RL56_9ACTN</name>
<evidence type="ECO:0000256" key="1">
    <source>
        <dbReference type="ARBA" id="ARBA00022729"/>
    </source>
</evidence>
<feature type="compositionally biased region" description="Pro residues" evidence="2">
    <location>
        <begin position="22"/>
        <end position="34"/>
    </location>
</feature>
<dbReference type="InterPro" id="IPR016047">
    <property type="entry name" value="M23ase_b-sheet_dom"/>
</dbReference>
<dbReference type="PANTHER" id="PTHR21666">
    <property type="entry name" value="PEPTIDASE-RELATED"/>
    <property type="match status" value="1"/>
</dbReference>
<evidence type="ECO:0000313" key="6">
    <source>
        <dbReference type="Proteomes" id="UP000754710"/>
    </source>
</evidence>
<keyword evidence="1 3" id="KW-0732">Signal</keyword>
<dbReference type="PANTHER" id="PTHR21666:SF289">
    <property type="entry name" value="L-ALA--D-GLU ENDOPEPTIDASE"/>
    <property type="match status" value="1"/>
</dbReference>
<comment type="caution">
    <text evidence="5">The sequence shown here is derived from an EMBL/GenBank/DDBJ whole genome shotgun (WGS) entry which is preliminary data.</text>
</comment>
<evidence type="ECO:0000259" key="4">
    <source>
        <dbReference type="Pfam" id="PF01551"/>
    </source>
</evidence>
<reference evidence="5 6" key="1">
    <citation type="submission" date="2021-08" db="EMBL/GenBank/DDBJ databases">
        <title>Nocardioides bacterium WL0053 sp. nov., isolated from the sediment.</title>
        <authorList>
            <person name="Wang L."/>
            <person name="Zhang D."/>
            <person name="Zhang A."/>
        </authorList>
    </citation>
    <scope>NUCLEOTIDE SEQUENCE [LARGE SCALE GENOMIC DNA]</scope>
    <source>
        <strain evidence="5 6">WL0053</strain>
    </source>
</reference>
<dbReference type="Gene3D" id="2.70.70.10">
    <property type="entry name" value="Glucose Permease (Domain IIA)"/>
    <property type="match status" value="1"/>
</dbReference>
<dbReference type="RefSeq" id="WP_221025487.1">
    <property type="nucleotide sequence ID" value="NZ_JAIEZQ010000002.1"/>
</dbReference>
<feature type="domain" description="M23ase beta-sheet core" evidence="4">
    <location>
        <begin position="70"/>
        <end position="163"/>
    </location>
</feature>
<dbReference type="SUPFAM" id="SSF51261">
    <property type="entry name" value="Duplicated hybrid motif"/>
    <property type="match status" value="1"/>
</dbReference>
<proteinExistence type="predicted"/>
<feature type="signal peptide" evidence="3">
    <location>
        <begin position="1"/>
        <end position="22"/>
    </location>
</feature>
<feature type="region of interest" description="Disordered" evidence="2">
    <location>
        <begin position="188"/>
        <end position="216"/>
    </location>
</feature>
<dbReference type="InterPro" id="IPR011055">
    <property type="entry name" value="Dup_hybrid_motif"/>
</dbReference>
<sequence>MNVALAHLLALIVLGLGGPAPAAPAPDAPAPVPTPAEGAAPARGAGTWPLSPTPEVVAGFDPPETRYAAGHRGVDLLGSTGQPVRAALAGTVTFAGRLAGRGVVVVAHGPTRTTYEPVTASVGVGDLVASGQRIGSLELFGSHCWPRSCLHWGLVEGDTYLDPLTLVGAGPVRLLPLFSGLPTAPTPLGIPGPAGRQTGGLTPSSPRPPLLAGSGR</sequence>
<feature type="chain" id="PRO_5045758078" evidence="3">
    <location>
        <begin position="23"/>
        <end position="216"/>
    </location>
</feature>
<keyword evidence="6" id="KW-1185">Reference proteome</keyword>
<dbReference type="EMBL" id="JAIEZQ010000002">
    <property type="protein sequence ID" value="MBY9075780.1"/>
    <property type="molecule type" value="Genomic_DNA"/>
</dbReference>
<evidence type="ECO:0000256" key="3">
    <source>
        <dbReference type="SAM" id="SignalP"/>
    </source>
</evidence>
<dbReference type="CDD" id="cd12797">
    <property type="entry name" value="M23_peptidase"/>
    <property type="match status" value="1"/>
</dbReference>
<accession>A0ABS7RL56</accession>
<organism evidence="5 6">
    <name type="scientific">Nocardioides jiangsuensis</name>
    <dbReference type="NCBI Taxonomy" id="2866161"/>
    <lineage>
        <taxon>Bacteria</taxon>
        <taxon>Bacillati</taxon>
        <taxon>Actinomycetota</taxon>
        <taxon>Actinomycetes</taxon>
        <taxon>Propionibacteriales</taxon>
        <taxon>Nocardioidaceae</taxon>
        <taxon>Nocardioides</taxon>
    </lineage>
</organism>
<feature type="region of interest" description="Disordered" evidence="2">
    <location>
        <begin position="22"/>
        <end position="51"/>
    </location>
</feature>
<dbReference type="Pfam" id="PF01551">
    <property type="entry name" value="Peptidase_M23"/>
    <property type="match status" value="1"/>
</dbReference>